<keyword evidence="2" id="KW-1185">Reference proteome</keyword>
<organism evidence="1 2">
    <name type="scientific">Tritrichomonas musculus</name>
    <dbReference type="NCBI Taxonomy" id="1915356"/>
    <lineage>
        <taxon>Eukaryota</taxon>
        <taxon>Metamonada</taxon>
        <taxon>Parabasalia</taxon>
        <taxon>Tritrichomonadida</taxon>
        <taxon>Tritrichomonadidae</taxon>
        <taxon>Tritrichomonas</taxon>
    </lineage>
</organism>
<evidence type="ECO:0000313" key="1">
    <source>
        <dbReference type="EMBL" id="KAK8892926.1"/>
    </source>
</evidence>
<evidence type="ECO:0000313" key="2">
    <source>
        <dbReference type="Proteomes" id="UP001470230"/>
    </source>
</evidence>
<gene>
    <name evidence="1" type="ORF">M9Y10_030178</name>
</gene>
<dbReference type="Proteomes" id="UP001470230">
    <property type="component" value="Unassembled WGS sequence"/>
</dbReference>
<proteinExistence type="predicted"/>
<sequence length="158" mass="18486">MEALNIHLQSLEIKDSKVEDHDHIRVSITTIPEKLKQHYIIEAKKMKEINHFLTVNITKKTEKILVVIRKKKYIDGDPIIASSVIYRADFPKLNDDKNTEIKHIKLYEHLMNNFGSHHINGELSIRLSIDNSMMTQNNEKIKSKNNKKRDGHCYSKLN</sequence>
<comment type="caution">
    <text evidence="1">The sequence shown here is derived from an EMBL/GenBank/DDBJ whole genome shotgun (WGS) entry which is preliminary data.</text>
</comment>
<reference evidence="1 2" key="1">
    <citation type="submission" date="2024-04" db="EMBL/GenBank/DDBJ databases">
        <title>Tritrichomonas musculus Genome.</title>
        <authorList>
            <person name="Alves-Ferreira E."/>
            <person name="Grigg M."/>
            <person name="Lorenzi H."/>
            <person name="Galac M."/>
        </authorList>
    </citation>
    <scope>NUCLEOTIDE SEQUENCE [LARGE SCALE GENOMIC DNA]</scope>
    <source>
        <strain evidence="1 2">EAF2021</strain>
    </source>
</reference>
<dbReference type="EMBL" id="JAPFFF010000004">
    <property type="protein sequence ID" value="KAK8892926.1"/>
    <property type="molecule type" value="Genomic_DNA"/>
</dbReference>
<accession>A0ABR2KQC0</accession>
<name>A0ABR2KQC0_9EUKA</name>
<protein>
    <submittedName>
        <fullName evidence="1">Uncharacterized protein</fullName>
    </submittedName>
</protein>